<keyword evidence="8" id="KW-1185">Reference proteome</keyword>
<dbReference type="RefSeq" id="WP_183642226.1">
    <property type="nucleotide sequence ID" value="NZ_JACHBL010000001.1"/>
</dbReference>
<dbReference type="Gene3D" id="1.20.1560.10">
    <property type="entry name" value="ABC transporter type 1, transmembrane domain"/>
    <property type="match status" value="1"/>
</dbReference>
<feature type="transmembrane region" description="Helical" evidence="5">
    <location>
        <begin position="18"/>
        <end position="38"/>
    </location>
</feature>
<dbReference type="Pfam" id="PF00664">
    <property type="entry name" value="ABC_membrane"/>
    <property type="match status" value="1"/>
</dbReference>
<comment type="caution">
    <text evidence="7">The sequence shown here is derived from an EMBL/GenBank/DDBJ whole genome shotgun (WGS) entry which is preliminary data.</text>
</comment>
<gene>
    <name evidence="7" type="ORF">BKA12_001564</name>
</gene>
<dbReference type="InterPro" id="IPR039421">
    <property type="entry name" value="Type_1_exporter"/>
</dbReference>
<feature type="transmembrane region" description="Helical" evidence="5">
    <location>
        <begin position="162"/>
        <end position="183"/>
    </location>
</feature>
<dbReference type="SUPFAM" id="SSF90123">
    <property type="entry name" value="ABC transporter transmembrane region"/>
    <property type="match status" value="1"/>
</dbReference>
<proteinExistence type="predicted"/>
<dbReference type="AlphaFoldDB" id="A0A7W8YBG8"/>
<feature type="domain" description="ABC transmembrane type-1" evidence="6">
    <location>
        <begin position="20"/>
        <end position="299"/>
    </location>
</feature>
<evidence type="ECO:0000256" key="2">
    <source>
        <dbReference type="ARBA" id="ARBA00022692"/>
    </source>
</evidence>
<dbReference type="GO" id="GO:0140359">
    <property type="term" value="F:ABC-type transporter activity"/>
    <property type="evidence" value="ECO:0007669"/>
    <property type="project" value="InterPro"/>
</dbReference>
<sequence>MSENHQLPRLLAGERRQIFAALLGVALAGAACAIIAALTVGRLVSDYAGSASQQAGNIGALAGSISILAGSVLSVGITKYLERVLAERLGQSYVHEIRVLLLRAALDGGRTPSLGITIARSTNDLSSIRNWVSQGLVPVIAAVPLVAATVALLWALSWPLGVTVLALMLGLCVILAYLATPALERARELRRLRGNLAARVSDTVRASEGIRAAGGTDREIRNLDRSGSRVMGAAIDRARVAGSLRGFSMTTPLLGSAVIAGLGATGAIDVATISTALMLLGFVSAPVSELGRVVEYRQNFNAARRIIGPAIAPALASAAAAKNGPAKVTELESVPETGNSVSGDSSMALAAWDVDDSEGGRVVIRGLRVNGTRVPPLYAEEGERILVRASTQGRIDELFSALSAPVSTTNGGPDYTWSLAVDGKELYGASGKERRRRTGYAASGVPLERGTVARSVRYRRPELSVSRGVDALASVRLLERVQKLPEREHTQLRGGGAPLDRSEVALLQVARATLGSPALLLLKNIEADLTEEGRDVLRELLADYPGVVIFASARPEELMDSWRAWNVDAPAMLPVTVNA</sequence>
<reference evidence="7 8" key="1">
    <citation type="submission" date="2020-08" db="EMBL/GenBank/DDBJ databases">
        <title>Sequencing the genomes of 1000 actinobacteria strains.</title>
        <authorList>
            <person name="Klenk H.-P."/>
        </authorList>
    </citation>
    <scope>NUCLEOTIDE SEQUENCE [LARGE SCALE GENOMIC DNA]</scope>
    <source>
        <strain evidence="7 8">DSM 23694</strain>
    </source>
</reference>
<evidence type="ECO:0000256" key="4">
    <source>
        <dbReference type="ARBA" id="ARBA00023136"/>
    </source>
</evidence>
<dbReference type="PROSITE" id="PS50929">
    <property type="entry name" value="ABC_TM1F"/>
    <property type="match status" value="1"/>
</dbReference>
<evidence type="ECO:0000256" key="5">
    <source>
        <dbReference type="SAM" id="Phobius"/>
    </source>
</evidence>
<evidence type="ECO:0000256" key="1">
    <source>
        <dbReference type="ARBA" id="ARBA00004651"/>
    </source>
</evidence>
<name>A0A7W8YBG8_9MICC</name>
<accession>A0A7W8YBG8</accession>
<feature type="transmembrane region" description="Helical" evidence="5">
    <location>
        <begin position="253"/>
        <end position="283"/>
    </location>
</feature>
<keyword evidence="3 5" id="KW-1133">Transmembrane helix</keyword>
<dbReference type="GO" id="GO:0005886">
    <property type="term" value="C:plasma membrane"/>
    <property type="evidence" value="ECO:0007669"/>
    <property type="project" value="UniProtKB-SubCell"/>
</dbReference>
<dbReference type="InterPro" id="IPR036640">
    <property type="entry name" value="ABC1_TM_sf"/>
</dbReference>
<dbReference type="PANTHER" id="PTHR24221:SF654">
    <property type="entry name" value="ATP-BINDING CASSETTE SUB-FAMILY B MEMBER 6"/>
    <property type="match status" value="1"/>
</dbReference>
<protein>
    <submittedName>
        <fullName evidence="7">ABC-type multidrug transport system fused ATPase/permease subunit</fullName>
    </submittedName>
</protein>
<keyword evidence="4 5" id="KW-0472">Membrane</keyword>
<evidence type="ECO:0000256" key="3">
    <source>
        <dbReference type="ARBA" id="ARBA00022989"/>
    </source>
</evidence>
<evidence type="ECO:0000313" key="8">
    <source>
        <dbReference type="Proteomes" id="UP000523863"/>
    </source>
</evidence>
<dbReference type="GO" id="GO:0005524">
    <property type="term" value="F:ATP binding"/>
    <property type="evidence" value="ECO:0007669"/>
    <property type="project" value="InterPro"/>
</dbReference>
<evidence type="ECO:0000313" key="7">
    <source>
        <dbReference type="EMBL" id="MBB5598484.1"/>
    </source>
</evidence>
<feature type="transmembrane region" description="Helical" evidence="5">
    <location>
        <begin position="58"/>
        <end position="81"/>
    </location>
</feature>
<evidence type="ECO:0000259" key="6">
    <source>
        <dbReference type="PROSITE" id="PS50929"/>
    </source>
</evidence>
<dbReference type="Proteomes" id="UP000523863">
    <property type="component" value="Unassembled WGS sequence"/>
</dbReference>
<comment type="subcellular location">
    <subcellularLocation>
        <location evidence="1">Cell membrane</location>
        <topology evidence="1">Multi-pass membrane protein</topology>
    </subcellularLocation>
</comment>
<dbReference type="InterPro" id="IPR027417">
    <property type="entry name" value="P-loop_NTPase"/>
</dbReference>
<dbReference type="GO" id="GO:0034040">
    <property type="term" value="F:ATPase-coupled lipid transmembrane transporter activity"/>
    <property type="evidence" value="ECO:0007669"/>
    <property type="project" value="TreeGrafter"/>
</dbReference>
<dbReference type="EMBL" id="JACHBL010000001">
    <property type="protein sequence ID" value="MBB5598484.1"/>
    <property type="molecule type" value="Genomic_DNA"/>
</dbReference>
<dbReference type="SUPFAM" id="SSF52540">
    <property type="entry name" value="P-loop containing nucleoside triphosphate hydrolases"/>
    <property type="match status" value="1"/>
</dbReference>
<keyword evidence="2 5" id="KW-0812">Transmembrane</keyword>
<dbReference type="Gene3D" id="3.40.50.300">
    <property type="entry name" value="P-loop containing nucleotide triphosphate hydrolases"/>
    <property type="match status" value="1"/>
</dbReference>
<feature type="transmembrane region" description="Helical" evidence="5">
    <location>
        <begin position="135"/>
        <end position="156"/>
    </location>
</feature>
<dbReference type="InterPro" id="IPR011527">
    <property type="entry name" value="ABC1_TM_dom"/>
</dbReference>
<dbReference type="PANTHER" id="PTHR24221">
    <property type="entry name" value="ATP-BINDING CASSETTE SUB-FAMILY B"/>
    <property type="match status" value="1"/>
</dbReference>
<organism evidence="7 8">
    <name type="scientific">Neomicrococcus lactis</name>
    <dbReference type="NCBI Taxonomy" id="732241"/>
    <lineage>
        <taxon>Bacteria</taxon>
        <taxon>Bacillati</taxon>
        <taxon>Actinomycetota</taxon>
        <taxon>Actinomycetes</taxon>
        <taxon>Micrococcales</taxon>
        <taxon>Micrococcaceae</taxon>
        <taxon>Neomicrococcus</taxon>
    </lineage>
</organism>